<gene>
    <name evidence="1" type="ordered locus">Os10g0183500</name>
    <name evidence="1" type="ORF">OSNPB_100183500</name>
</gene>
<dbReference type="ExpressionAtlas" id="A0A0P0XSX7">
    <property type="expression patterns" value="baseline and differential"/>
</dbReference>
<dbReference type="AlphaFoldDB" id="A0A0P0XSX7"/>
<feature type="non-terminal residue" evidence="1">
    <location>
        <position position="1"/>
    </location>
</feature>
<name>A0A0P0XSX7_ORYSJ</name>
<evidence type="ECO:0000313" key="1">
    <source>
        <dbReference type="EMBL" id="BAT10142.1"/>
    </source>
</evidence>
<protein>
    <submittedName>
        <fullName evidence="1">Os10g0183500 protein</fullName>
    </submittedName>
</protein>
<dbReference type="Gramene" id="Os10t0183500-01">
    <property type="protein sequence ID" value="Os10t0183500-01"/>
    <property type="gene ID" value="Os10g0183500"/>
</dbReference>
<reference evidence="2" key="1">
    <citation type="journal article" date="2005" name="Nature">
        <title>The map-based sequence of the rice genome.</title>
        <authorList>
            <consortium name="International rice genome sequencing project (IRGSP)"/>
            <person name="Matsumoto T."/>
            <person name="Wu J."/>
            <person name="Kanamori H."/>
            <person name="Katayose Y."/>
            <person name="Fujisawa M."/>
            <person name="Namiki N."/>
            <person name="Mizuno H."/>
            <person name="Yamamoto K."/>
            <person name="Antonio B.A."/>
            <person name="Baba T."/>
            <person name="Sakata K."/>
            <person name="Nagamura Y."/>
            <person name="Aoki H."/>
            <person name="Arikawa K."/>
            <person name="Arita K."/>
            <person name="Bito T."/>
            <person name="Chiden Y."/>
            <person name="Fujitsuka N."/>
            <person name="Fukunaka R."/>
            <person name="Hamada M."/>
            <person name="Harada C."/>
            <person name="Hayashi A."/>
            <person name="Hijishita S."/>
            <person name="Honda M."/>
            <person name="Hosokawa S."/>
            <person name="Ichikawa Y."/>
            <person name="Idonuma A."/>
            <person name="Iijima M."/>
            <person name="Ikeda M."/>
            <person name="Ikeno M."/>
            <person name="Ito K."/>
            <person name="Ito S."/>
            <person name="Ito T."/>
            <person name="Ito Y."/>
            <person name="Ito Y."/>
            <person name="Iwabuchi A."/>
            <person name="Kamiya K."/>
            <person name="Karasawa W."/>
            <person name="Kurita K."/>
            <person name="Katagiri S."/>
            <person name="Kikuta A."/>
            <person name="Kobayashi H."/>
            <person name="Kobayashi N."/>
            <person name="Machita K."/>
            <person name="Maehara T."/>
            <person name="Masukawa M."/>
            <person name="Mizubayashi T."/>
            <person name="Mukai Y."/>
            <person name="Nagasaki H."/>
            <person name="Nagata Y."/>
            <person name="Naito S."/>
            <person name="Nakashima M."/>
            <person name="Nakama Y."/>
            <person name="Nakamichi Y."/>
            <person name="Nakamura M."/>
            <person name="Meguro A."/>
            <person name="Negishi M."/>
            <person name="Ohta I."/>
            <person name="Ohta T."/>
            <person name="Okamoto M."/>
            <person name="Ono N."/>
            <person name="Saji S."/>
            <person name="Sakaguchi M."/>
            <person name="Sakai K."/>
            <person name="Shibata M."/>
            <person name="Shimokawa T."/>
            <person name="Song J."/>
            <person name="Takazaki Y."/>
            <person name="Terasawa K."/>
            <person name="Tsugane M."/>
            <person name="Tsuji K."/>
            <person name="Ueda S."/>
            <person name="Waki K."/>
            <person name="Yamagata H."/>
            <person name="Yamamoto M."/>
            <person name="Yamamoto S."/>
            <person name="Yamane H."/>
            <person name="Yoshiki S."/>
            <person name="Yoshihara R."/>
            <person name="Yukawa K."/>
            <person name="Zhong H."/>
            <person name="Yano M."/>
            <person name="Yuan Q."/>
            <person name="Ouyang S."/>
            <person name="Liu J."/>
            <person name="Jones K.M."/>
            <person name="Gansberger K."/>
            <person name="Moffat K."/>
            <person name="Hill J."/>
            <person name="Bera J."/>
            <person name="Fadrosh D."/>
            <person name="Jin S."/>
            <person name="Johri S."/>
            <person name="Kim M."/>
            <person name="Overton L."/>
            <person name="Reardon M."/>
            <person name="Tsitrin T."/>
            <person name="Vuong H."/>
            <person name="Weaver B."/>
            <person name="Ciecko A."/>
            <person name="Tallon L."/>
            <person name="Jackson J."/>
            <person name="Pai G."/>
            <person name="Aken S.V."/>
            <person name="Utterback T."/>
            <person name="Reidmuller S."/>
            <person name="Feldblyum T."/>
            <person name="Hsiao J."/>
            <person name="Zismann V."/>
            <person name="Iobst S."/>
            <person name="de Vazeille A.R."/>
            <person name="Buell C.R."/>
            <person name="Ying K."/>
            <person name="Li Y."/>
            <person name="Lu T."/>
            <person name="Huang Y."/>
            <person name="Zhao Q."/>
            <person name="Feng Q."/>
            <person name="Zhang L."/>
            <person name="Zhu J."/>
            <person name="Weng Q."/>
            <person name="Mu J."/>
            <person name="Lu Y."/>
            <person name="Fan D."/>
            <person name="Liu Y."/>
            <person name="Guan J."/>
            <person name="Zhang Y."/>
            <person name="Yu S."/>
            <person name="Liu X."/>
            <person name="Zhang Y."/>
            <person name="Hong G."/>
            <person name="Han B."/>
            <person name="Choisne N."/>
            <person name="Demange N."/>
            <person name="Orjeda G."/>
            <person name="Samain S."/>
            <person name="Cattolico L."/>
            <person name="Pelletier E."/>
            <person name="Couloux A."/>
            <person name="Segurens B."/>
            <person name="Wincker P."/>
            <person name="D'Hont A."/>
            <person name="Scarpelli C."/>
            <person name="Weissenbach J."/>
            <person name="Salanoubat M."/>
            <person name="Quetier F."/>
            <person name="Yu Y."/>
            <person name="Kim H.R."/>
            <person name="Rambo T."/>
            <person name="Currie J."/>
            <person name="Collura K."/>
            <person name="Luo M."/>
            <person name="Yang T."/>
            <person name="Ammiraju J.S.S."/>
            <person name="Engler F."/>
            <person name="Soderlund C."/>
            <person name="Wing R.A."/>
            <person name="Palmer L.E."/>
            <person name="de la Bastide M."/>
            <person name="Spiegel L."/>
            <person name="Nascimento L."/>
            <person name="Zutavern T."/>
            <person name="O'Shaughnessy A."/>
            <person name="Dike S."/>
            <person name="Dedhia N."/>
            <person name="Preston R."/>
            <person name="Balija V."/>
            <person name="McCombie W.R."/>
            <person name="Chow T."/>
            <person name="Chen H."/>
            <person name="Chung M."/>
            <person name="Chen C."/>
            <person name="Shaw J."/>
            <person name="Wu H."/>
            <person name="Hsiao K."/>
            <person name="Chao Y."/>
            <person name="Chu M."/>
            <person name="Cheng C."/>
            <person name="Hour A."/>
            <person name="Lee P."/>
            <person name="Lin S."/>
            <person name="Lin Y."/>
            <person name="Liou J."/>
            <person name="Liu S."/>
            <person name="Hsing Y."/>
            <person name="Raghuvanshi S."/>
            <person name="Mohanty A."/>
            <person name="Bharti A.K."/>
            <person name="Gaur A."/>
            <person name="Gupta V."/>
            <person name="Kumar D."/>
            <person name="Ravi V."/>
            <person name="Vij S."/>
            <person name="Kapur A."/>
            <person name="Khurana P."/>
            <person name="Khurana P."/>
            <person name="Khurana J.P."/>
            <person name="Tyagi A.K."/>
            <person name="Gaikwad K."/>
            <person name="Singh A."/>
            <person name="Dalal V."/>
            <person name="Srivastava S."/>
            <person name="Dixit A."/>
            <person name="Pal A.K."/>
            <person name="Ghazi I.A."/>
            <person name="Yadav M."/>
            <person name="Pandit A."/>
            <person name="Bhargava A."/>
            <person name="Sureshbabu K."/>
            <person name="Batra K."/>
            <person name="Sharma T.R."/>
            <person name="Mohapatra T."/>
            <person name="Singh N.K."/>
            <person name="Messing J."/>
            <person name="Nelson A.B."/>
            <person name="Fuks G."/>
            <person name="Kavchok S."/>
            <person name="Keizer G."/>
            <person name="Linton E."/>
            <person name="Llaca V."/>
            <person name="Song R."/>
            <person name="Tanyolac B."/>
            <person name="Young S."/>
            <person name="Ho-Il K."/>
            <person name="Hahn J.H."/>
            <person name="Sangsakoo G."/>
            <person name="Vanavichit A."/>
            <person name="de Mattos Luiz.A.T."/>
            <person name="Zimmer P.D."/>
            <person name="Malone G."/>
            <person name="Dellagostin O."/>
            <person name="de Oliveira A.C."/>
            <person name="Bevan M."/>
            <person name="Bancroft I."/>
            <person name="Minx P."/>
            <person name="Cordum H."/>
            <person name="Wilson R."/>
            <person name="Cheng Z."/>
            <person name="Jin W."/>
            <person name="Jiang J."/>
            <person name="Leong S.A."/>
            <person name="Iwama H."/>
            <person name="Gojobori T."/>
            <person name="Itoh T."/>
            <person name="Niimura Y."/>
            <person name="Fujii Y."/>
            <person name="Habara T."/>
            <person name="Sakai H."/>
            <person name="Sato Y."/>
            <person name="Wilson G."/>
            <person name="Kumar K."/>
            <person name="McCouch S."/>
            <person name="Juretic N."/>
            <person name="Hoen D."/>
            <person name="Wright S."/>
            <person name="Bruskiewich R."/>
            <person name="Bureau T."/>
            <person name="Miyao A."/>
            <person name="Hirochika H."/>
            <person name="Nishikawa T."/>
            <person name="Kadowaki K."/>
            <person name="Sugiura M."/>
            <person name="Burr B."/>
            <person name="Sasaki T."/>
        </authorList>
    </citation>
    <scope>NUCLEOTIDE SEQUENCE [LARGE SCALE GENOMIC DNA]</scope>
    <source>
        <strain evidence="2">cv. Nipponbare</strain>
    </source>
</reference>
<organism evidence="1 2">
    <name type="scientific">Oryza sativa subsp. japonica</name>
    <name type="common">Rice</name>
    <dbReference type="NCBI Taxonomy" id="39947"/>
    <lineage>
        <taxon>Eukaryota</taxon>
        <taxon>Viridiplantae</taxon>
        <taxon>Streptophyta</taxon>
        <taxon>Embryophyta</taxon>
        <taxon>Tracheophyta</taxon>
        <taxon>Spermatophyta</taxon>
        <taxon>Magnoliopsida</taxon>
        <taxon>Liliopsida</taxon>
        <taxon>Poales</taxon>
        <taxon>Poaceae</taxon>
        <taxon>BOP clade</taxon>
        <taxon>Oryzoideae</taxon>
        <taxon>Oryzeae</taxon>
        <taxon>Oryzinae</taxon>
        <taxon>Oryza</taxon>
        <taxon>Oryza sativa</taxon>
    </lineage>
</organism>
<dbReference type="Proteomes" id="UP000059680">
    <property type="component" value="Chromosome 10"/>
</dbReference>
<reference evidence="1 2" key="3">
    <citation type="journal article" date="2013" name="Rice">
        <title>Improvement of the Oryza sativa Nipponbare reference genome using next generation sequence and optical map data.</title>
        <authorList>
            <person name="Kawahara Y."/>
            <person name="de la Bastide M."/>
            <person name="Hamilton J.P."/>
            <person name="Kanamori H."/>
            <person name="McCombie W.R."/>
            <person name="Ouyang S."/>
            <person name="Schwartz D.C."/>
            <person name="Tanaka T."/>
            <person name="Wu J."/>
            <person name="Zhou S."/>
            <person name="Childs K.L."/>
            <person name="Davidson R.M."/>
            <person name="Lin H."/>
            <person name="Quesada-Ocampo L."/>
            <person name="Vaillancourt B."/>
            <person name="Sakai H."/>
            <person name="Lee S.S."/>
            <person name="Kim J."/>
            <person name="Numa H."/>
            <person name="Itoh T."/>
            <person name="Buell C.R."/>
            <person name="Matsumoto T."/>
        </authorList>
    </citation>
    <scope>NUCLEOTIDE SEQUENCE [LARGE SCALE GENOMIC DNA]</scope>
    <source>
        <strain evidence="2">cv. Nipponbare</strain>
    </source>
</reference>
<sequence>HRCSSSRPQACQAAVRSIVLPHPHASVHAAGGNPVQAVSHVVPAAARRQSRSRPHQPSSSLPVAALVNGICHCRSSRRASPHQLHTSLPVVTPCVAPVLSANQALSPVCSRASSCRCRQILQSWLLPVNCTSPYAAHKVLDKMLQRVAPSLWSCFCLSNLVLY</sequence>
<dbReference type="EMBL" id="AP014966">
    <property type="protein sequence ID" value="BAT10142.1"/>
    <property type="molecule type" value="Genomic_DNA"/>
</dbReference>
<accession>A0A0P0XSX7</accession>
<proteinExistence type="predicted"/>
<dbReference type="InParanoid" id="A0A0P0XSX7"/>
<keyword evidence="2" id="KW-1185">Reference proteome</keyword>
<dbReference type="PaxDb" id="39947-A0A0P0XSX7"/>
<reference evidence="1 2" key="2">
    <citation type="journal article" date="2013" name="Plant Cell Physiol.">
        <title>Rice Annotation Project Database (RAP-DB): an integrative and interactive database for rice genomics.</title>
        <authorList>
            <person name="Sakai H."/>
            <person name="Lee S.S."/>
            <person name="Tanaka T."/>
            <person name="Numa H."/>
            <person name="Kim J."/>
            <person name="Kawahara Y."/>
            <person name="Wakimoto H."/>
            <person name="Yang C.C."/>
            <person name="Iwamoto M."/>
            <person name="Abe T."/>
            <person name="Yamada Y."/>
            <person name="Muto A."/>
            <person name="Inokuchi H."/>
            <person name="Ikemura T."/>
            <person name="Matsumoto T."/>
            <person name="Sasaki T."/>
            <person name="Itoh T."/>
        </authorList>
    </citation>
    <scope>NUCLEOTIDE SEQUENCE [LARGE SCALE GENOMIC DNA]</scope>
    <source>
        <strain evidence="2">cv. Nipponbare</strain>
    </source>
</reference>
<evidence type="ECO:0000313" key="2">
    <source>
        <dbReference type="Proteomes" id="UP000059680"/>
    </source>
</evidence>